<dbReference type="Pfam" id="PF00583">
    <property type="entry name" value="Acetyltransf_1"/>
    <property type="match status" value="1"/>
</dbReference>
<dbReference type="Gene3D" id="1.10.10.10">
    <property type="entry name" value="Winged helix-like DNA-binding domain superfamily/Winged helix DNA-binding domain"/>
    <property type="match status" value="1"/>
</dbReference>
<dbReference type="SUPFAM" id="SSF55729">
    <property type="entry name" value="Acyl-CoA N-acyltransferases (Nat)"/>
    <property type="match status" value="1"/>
</dbReference>
<dbReference type="AlphaFoldDB" id="A0A2N7WGL3"/>
<evidence type="ECO:0000259" key="3">
    <source>
        <dbReference type="PROSITE" id="PS51186"/>
    </source>
</evidence>
<dbReference type="Proteomes" id="UP000235347">
    <property type="component" value="Unassembled WGS sequence"/>
</dbReference>
<dbReference type="InterPro" id="IPR036390">
    <property type="entry name" value="WH_DNA-bd_sf"/>
</dbReference>
<organism evidence="4 5">
    <name type="scientific">Trinickia soli</name>
    <dbReference type="NCBI Taxonomy" id="380675"/>
    <lineage>
        <taxon>Bacteria</taxon>
        <taxon>Pseudomonadati</taxon>
        <taxon>Pseudomonadota</taxon>
        <taxon>Betaproteobacteria</taxon>
        <taxon>Burkholderiales</taxon>
        <taxon>Burkholderiaceae</taxon>
        <taxon>Trinickia</taxon>
    </lineage>
</organism>
<dbReference type="CDD" id="cd04301">
    <property type="entry name" value="NAT_SF"/>
    <property type="match status" value="1"/>
</dbReference>
<comment type="caution">
    <text evidence="4">The sequence shown here is derived from an EMBL/GenBank/DDBJ whole genome shotgun (WGS) entry which is preliminary data.</text>
</comment>
<dbReference type="RefSeq" id="WP_102608187.1">
    <property type="nucleotide sequence ID" value="NZ_CADIKD010000006.1"/>
</dbReference>
<dbReference type="GO" id="GO:0008080">
    <property type="term" value="F:N-acetyltransferase activity"/>
    <property type="evidence" value="ECO:0007669"/>
    <property type="project" value="InterPro"/>
</dbReference>
<name>A0A2N7WGL3_9BURK</name>
<evidence type="ECO:0000256" key="1">
    <source>
        <dbReference type="ARBA" id="ARBA00022679"/>
    </source>
</evidence>
<dbReference type="Gene3D" id="3.40.630.30">
    <property type="match status" value="1"/>
</dbReference>
<evidence type="ECO:0000259" key="2">
    <source>
        <dbReference type="PROSITE" id="PS50995"/>
    </source>
</evidence>
<proteinExistence type="predicted"/>
<dbReference type="SUPFAM" id="SSF46785">
    <property type="entry name" value="Winged helix' DNA-binding domain"/>
    <property type="match status" value="1"/>
</dbReference>
<feature type="domain" description="HTH marR-type" evidence="2">
    <location>
        <begin position="1"/>
        <end position="142"/>
    </location>
</feature>
<reference evidence="4 5" key="1">
    <citation type="submission" date="2018-01" db="EMBL/GenBank/DDBJ databases">
        <title>Whole genome analyses suggest that Burkholderia sensu lato contains two further novel genera in the rhizoxinica-symbiotica group Mycetohabitans gen. nov., and Trinickia gen. nov.: implications for the evolution of diazotrophy and nodulation in the Burkholderiaceae.</title>
        <authorList>
            <person name="Estrada-de los Santos P."/>
            <person name="Palmer M."/>
            <person name="Chavez-Ramirez B."/>
            <person name="Beukes C."/>
            <person name="Steenkamp E.T."/>
            <person name="Hirsch A.M."/>
            <person name="Manyaka P."/>
            <person name="Maluk M."/>
            <person name="Lafos M."/>
            <person name="Crook M."/>
            <person name="Gross E."/>
            <person name="Simon M.F."/>
            <person name="Bueno dos Reis Junior F."/>
            <person name="Poole P.S."/>
            <person name="Venter S.N."/>
            <person name="James E.K."/>
        </authorList>
    </citation>
    <scope>NUCLEOTIDE SEQUENCE [LARGE SCALE GENOMIC DNA]</scope>
    <source>
        <strain evidence="4 5">GP25-8</strain>
    </source>
</reference>
<keyword evidence="1" id="KW-0808">Transferase</keyword>
<sequence>MASATVLDERAETVRRFNRFYTRQIGVLHEHLLDSEFSLTEVRILYELAHRKGITASDLCRELGLNAGYVSRVIAGFENKGLLFKTRSTTDARVAQLQLTEKGQAAFRPLNEASRREVGAMLERLAEPAQLQLVDAMAQIQALLGEAETSYVLRDPRPGDMGWIVHRQSVLYAHQYGWNAEFEALVAEIVAKFIREFDPTSERCWIAEKDGKAVGSVFVVREDAETAKLRLLYVEASARGLGIGHRLVDECLRFARLAGYKRMKLWTNSVLVEARRIYERAGFALIEEEPHHSFGKDLIGQIWARDL</sequence>
<evidence type="ECO:0000313" key="4">
    <source>
        <dbReference type="EMBL" id="PMS28522.1"/>
    </source>
</evidence>
<evidence type="ECO:0000313" key="5">
    <source>
        <dbReference type="Proteomes" id="UP000235347"/>
    </source>
</evidence>
<dbReference type="InterPro" id="IPR000182">
    <property type="entry name" value="GNAT_dom"/>
</dbReference>
<dbReference type="PROSITE" id="PS50995">
    <property type="entry name" value="HTH_MARR_2"/>
    <property type="match status" value="1"/>
</dbReference>
<protein>
    <submittedName>
        <fullName evidence="4">MarR family transcriptional regulator</fullName>
    </submittedName>
</protein>
<feature type="domain" description="N-acetyltransferase" evidence="3">
    <location>
        <begin position="151"/>
        <end position="307"/>
    </location>
</feature>
<dbReference type="GO" id="GO:0003700">
    <property type="term" value="F:DNA-binding transcription factor activity"/>
    <property type="evidence" value="ECO:0007669"/>
    <property type="project" value="InterPro"/>
</dbReference>
<dbReference type="InterPro" id="IPR000835">
    <property type="entry name" value="HTH_MarR-typ"/>
</dbReference>
<dbReference type="EMBL" id="PNYB01000001">
    <property type="protein sequence ID" value="PMS28522.1"/>
    <property type="molecule type" value="Genomic_DNA"/>
</dbReference>
<dbReference type="Pfam" id="PF12802">
    <property type="entry name" value="MarR_2"/>
    <property type="match status" value="1"/>
</dbReference>
<dbReference type="PANTHER" id="PTHR13947:SF37">
    <property type="entry name" value="LD18367P"/>
    <property type="match status" value="1"/>
</dbReference>
<dbReference type="PANTHER" id="PTHR13947">
    <property type="entry name" value="GNAT FAMILY N-ACETYLTRANSFERASE"/>
    <property type="match status" value="1"/>
</dbReference>
<dbReference type="SMART" id="SM00347">
    <property type="entry name" value="HTH_MARR"/>
    <property type="match status" value="1"/>
</dbReference>
<gene>
    <name evidence="4" type="ORF">C0Z19_02170</name>
</gene>
<dbReference type="InterPro" id="IPR036388">
    <property type="entry name" value="WH-like_DNA-bd_sf"/>
</dbReference>
<keyword evidence="5" id="KW-1185">Reference proteome</keyword>
<dbReference type="InterPro" id="IPR050769">
    <property type="entry name" value="NAT_camello-type"/>
</dbReference>
<dbReference type="PROSITE" id="PS51186">
    <property type="entry name" value="GNAT"/>
    <property type="match status" value="1"/>
</dbReference>
<accession>A0A2N7WGL3</accession>
<dbReference type="InterPro" id="IPR016181">
    <property type="entry name" value="Acyl_CoA_acyltransferase"/>
</dbReference>